<dbReference type="Pfam" id="PF08240">
    <property type="entry name" value="ADH_N"/>
    <property type="match status" value="1"/>
</dbReference>
<dbReference type="InterPro" id="IPR036291">
    <property type="entry name" value="NAD(P)-bd_dom_sf"/>
</dbReference>
<proteinExistence type="predicted"/>
<evidence type="ECO:0000259" key="1">
    <source>
        <dbReference type="SMART" id="SM00829"/>
    </source>
</evidence>
<evidence type="ECO:0000313" key="2">
    <source>
        <dbReference type="EMBL" id="GGF49274.1"/>
    </source>
</evidence>
<gene>
    <name evidence="2" type="ORF">GCM10011339_42340</name>
</gene>
<keyword evidence="3" id="KW-1185">Reference proteome</keyword>
<dbReference type="PANTHER" id="PTHR43677">
    <property type="entry name" value="SHORT-CHAIN DEHYDROGENASE/REDUCTASE"/>
    <property type="match status" value="1"/>
</dbReference>
<dbReference type="RefSeq" id="WP_137403694.1">
    <property type="nucleotide sequence ID" value="NZ_BMIU01000031.1"/>
</dbReference>
<evidence type="ECO:0000313" key="3">
    <source>
        <dbReference type="Proteomes" id="UP000647339"/>
    </source>
</evidence>
<dbReference type="CDD" id="cd05280">
    <property type="entry name" value="MDR_yhdh_yhfp"/>
    <property type="match status" value="1"/>
</dbReference>
<dbReference type="SUPFAM" id="SSF51735">
    <property type="entry name" value="NAD(P)-binding Rossmann-fold domains"/>
    <property type="match status" value="1"/>
</dbReference>
<dbReference type="InterPro" id="IPR011032">
    <property type="entry name" value="GroES-like_sf"/>
</dbReference>
<dbReference type="Gene3D" id="3.40.50.720">
    <property type="entry name" value="NAD(P)-binding Rossmann-like Domain"/>
    <property type="match status" value="1"/>
</dbReference>
<dbReference type="SMART" id="SM00829">
    <property type="entry name" value="PKS_ER"/>
    <property type="match status" value="1"/>
</dbReference>
<dbReference type="Gene3D" id="3.90.180.10">
    <property type="entry name" value="Medium-chain alcohol dehydrogenases, catalytic domain"/>
    <property type="match status" value="1"/>
</dbReference>
<name>A0ABQ1VCS9_9BACT</name>
<dbReference type="InterPro" id="IPR051397">
    <property type="entry name" value="Zn-ADH-like_protein"/>
</dbReference>
<reference evidence="3" key="1">
    <citation type="journal article" date="2019" name="Int. J. Syst. Evol. Microbiol.">
        <title>The Global Catalogue of Microorganisms (GCM) 10K type strain sequencing project: providing services to taxonomists for standard genome sequencing and annotation.</title>
        <authorList>
            <consortium name="The Broad Institute Genomics Platform"/>
            <consortium name="The Broad Institute Genome Sequencing Center for Infectious Disease"/>
            <person name="Wu L."/>
            <person name="Ma J."/>
        </authorList>
    </citation>
    <scope>NUCLEOTIDE SEQUENCE [LARGE SCALE GENOMIC DNA]</scope>
    <source>
        <strain evidence="3">CGMCC 1.15407</strain>
    </source>
</reference>
<dbReference type="InterPro" id="IPR020843">
    <property type="entry name" value="ER"/>
</dbReference>
<sequence>MKETFNAFLVSEKEEGIHQEIAQLPFSALPSKGVLIKVRYSSVNFKDALSATGNKGVTKKFPHVPGIDAVGEVVDPDDSPYRKGDKVLVTGYDLGMNTWGGYGEYTKVPESWILSLPKGLSEKESMCYGTAGLTAGLSVSKIINAGIVPNDGPVIVSGASGGVGSITTAILSKLGYEVHVITSKNNPEYFQDTLGASSILSREAFVEQHNKKPMSRPTYAAGIDCTGGEILSGIVKSVKYSGIVTCCGMVASPEIHTSIFPFILRGISLIGIDSVEIPLTQKEDIWQKLAKEWKPSQLEKLAKEISLDQLSEEISTILNGKAKGRAILTH</sequence>
<feature type="domain" description="Enoyl reductase (ER)" evidence="1">
    <location>
        <begin position="16"/>
        <end position="328"/>
    </location>
</feature>
<organism evidence="2 3">
    <name type="scientific">Echinicola rosea</name>
    <dbReference type="NCBI Taxonomy" id="1807691"/>
    <lineage>
        <taxon>Bacteria</taxon>
        <taxon>Pseudomonadati</taxon>
        <taxon>Bacteroidota</taxon>
        <taxon>Cytophagia</taxon>
        <taxon>Cytophagales</taxon>
        <taxon>Cyclobacteriaceae</taxon>
        <taxon>Echinicola</taxon>
    </lineage>
</organism>
<dbReference type="Proteomes" id="UP000647339">
    <property type="component" value="Unassembled WGS sequence"/>
</dbReference>
<accession>A0ABQ1VCS9</accession>
<dbReference type="NCBIfam" id="TIGR02823">
    <property type="entry name" value="oxido_YhdH"/>
    <property type="match status" value="1"/>
</dbReference>
<dbReference type="SUPFAM" id="SSF50129">
    <property type="entry name" value="GroES-like"/>
    <property type="match status" value="1"/>
</dbReference>
<protein>
    <submittedName>
        <fullName evidence="2">Alcohol dehydrogenase</fullName>
    </submittedName>
</protein>
<dbReference type="PANTHER" id="PTHR43677:SF1">
    <property type="entry name" value="ACRYLYL-COA REDUCTASE ACUI-RELATED"/>
    <property type="match status" value="1"/>
</dbReference>
<dbReference type="InterPro" id="IPR014188">
    <property type="entry name" value="Acrylyl-CoA_reductase_AcuI"/>
</dbReference>
<dbReference type="InterPro" id="IPR013154">
    <property type="entry name" value="ADH-like_N"/>
</dbReference>
<dbReference type="EMBL" id="BMIU01000031">
    <property type="protein sequence ID" value="GGF49274.1"/>
    <property type="molecule type" value="Genomic_DNA"/>
</dbReference>
<comment type="caution">
    <text evidence="2">The sequence shown here is derived from an EMBL/GenBank/DDBJ whole genome shotgun (WGS) entry which is preliminary data.</text>
</comment>